<feature type="transmembrane region" description="Helical" evidence="2">
    <location>
        <begin position="226"/>
        <end position="246"/>
    </location>
</feature>
<feature type="transmembrane region" description="Helical" evidence="2">
    <location>
        <begin position="310"/>
        <end position="333"/>
    </location>
</feature>
<feature type="transmembrane region" description="Helical" evidence="2">
    <location>
        <begin position="119"/>
        <end position="152"/>
    </location>
</feature>
<evidence type="ECO:0000313" key="4">
    <source>
        <dbReference type="Proteomes" id="UP000712045"/>
    </source>
</evidence>
<keyword evidence="2" id="KW-1133">Transmembrane helix</keyword>
<organism evidence="3 4">
    <name type="scientific">Streptomyces durocortorensis</name>
    <dbReference type="NCBI Taxonomy" id="2811104"/>
    <lineage>
        <taxon>Bacteria</taxon>
        <taxon>Bacillati</taxon>
        <taxon>Actinomycetota</taxon>
        <taxon>Actinomycetes</taxon>
        <taxon>Kitasatosporales</taxon>
        <taxon>Streptomycetaceae</taxon>
        <taxon>Streptomyces</taxon>
    </lineage>
</organism>
<keyword evidence="4" id="KW-1185">Reference proteome</keyword>
<dbReference type="EMBL" id="JAFEUF010000005">
    <property type="protein sequence ID" value="MBM7052743.1"/>
    <property type="molecule type" value="Genomic_DNA"/>
</dbReference>
<gene>
    <name evidence="3" type="ORF">JS521_02265</name>
</gene>
<sequence length="376" mass="40970">MPDTETDTESDTETPAGETSPRTTPGDRRPRWWSGWPDWSGHLAVVWSALYGAAALYWAFGGDGYPFGRVHEDRSSGSILEPSRAEVVAPVLAVFCALGVVTGLLMLRRLGSGRVRKALLAYGWAAGIALTLLIPDYSLLGLLAFSPALLVFVFTGVPGPQDLGDILYWHRGNLMIVFVGGLLWVAATLAYQRRTDGRCVYCGRAPHGPGSASADPAMLRTWGRRAVWVAVLSTLPYDITRIAWYFDVPLGITDAFLKEMRDTPNMLEIGLGLGVVSTLGSLLMHGLIARWGEVWPRWVWWKKGRTIHPATAVVPAGFVAVVLIPGGLMAVRGFELTSWGVTGPAILWVVWGAALGVATYLYYLRRRGVCRSCEQG</sequence>
<evidence type="ECO:0000313" key="3">
    <source>
        <dbReference type="EMBL" id="MBM7052743.1"/>
    </source>
</evidence>
<feature type="transmembrane region" description="Helical" evidence="2">
    <location>
        <begin position="345"/>
        <end position="364"/>
    </location>
</feature>
<feature type="transmembrane region" description="Helical" evidence="2">
    <location>
        <begin position="266"/>
        <end position="289"/>
    </location>
</feature>
<proteinExistence type="predicted"/>
<feature type="transmembrane region" description="Helical" evidence="2">
    <location>
        <begin position="39"/>
        <end position="60"/>
    </location>
</feature>
<comment type="caution">
    <text evidence="3">The sequence shown here is derived from an EMBL/GenBank/DDBJ whole genome shotgun (WGS) entry which is preliminary data.</text>
</comment>
<dbReference type="Proteomes" id="UP000712045">
    <property type="component" value="Unassembled WGS sequence"/>
</dbReference>
<protein>
    <submittedName>
        <fullName evidence="3">NYN domain-containing protein</fullName>
    </submittedName>
</protein>
<reference evidence="3 4" key="1">
    <citation type="submission" date="2021-02" db="EMBL/GenBank/DDBJ databases">
        <title>Genome Streptomyces sp. RHZ10.</title>
        <authorList>
            <person name="Besaury L."/>
        </authorList>
    </citation>
    <scope>NUCLEOTIDE SEQUENCE [LARGE SCALE GENOMIC DNA]</scope>
    <source>
        <strain evidence="3 4">RHZ10</strain>
    </source>
</reference>
<feature type="transmembrane region" description="Helical" evidence="2">
    <location>
        <begin position="172"/>
        <end position="191"/>
    </location>
</feature>
<accession>A0ABS2HTA8</accession>
<feature type="region of interest" description="Disordered" evidence="1">
    <location>
        <begin position="1"/>
        <end position="31"/>
    </location>
</feature>
<keyword evidence="2" id="KW-0812">Transmembrane</keyword>
<feature type="compositionally biased region" description="Acidic residues" evidence="1">
    <location>
        <begin position="1"/>
        <end position="12"/>
    </location>
</feature>
<evidence type="ECO:0000256" key="2">
    <source>
        <dbReference type="SAM" id="Phobius"/>
    </source>
</evidence>
<keyword evidence="2" id="KW-0472">Membrane</keyword>
<feature type="transmembrane region" description="Helical" evidence="2">
    <location>
        <begin position="87"/>
        <end position="107"/>
    </location>
</feature>
<evidence type="ECO:0000256" key="1">
    <source>
        <dbReference type="SAM" id="MobiDB-lite"/>
    </source>
</evidence>
<name>A0ABS2HTA8_9ACTN</name>
<dbReference type="RefSeq" id="WP_205081017.1">
    <property type="nucleotide sequence ID" value="NZ_JAFEUF010000005.1"/>
</dbReference>